<name>A0A646HDM4_9BACT</name>
<evidence type="ECO:0000313" key="5">
    <source>
        <dbReference type="Proteomes" id="UP000420635"/>
    </source>
</evidence>
<dbReference type="InterPro" id="IPR013264">
    <property type="entry name" value="DNAG_N"/>
</dbReference>
<dbReference type="Pfam" id="PF08275">
    <property type="entry name" value="DNAG_N"/>
    <property type="match status" value="1"/>
</dbReference>
<dbReference type="SUPFAM" id="SSF56731">
    <property type="entry name" value="DNA primase core"/>
    <property type="match status" value="1"/>
</dbReference>
<accession>A0A646HDM4</accession>
<dbReference type="PANTHER" id="PTHR30313:SF2">
    <property type="entry name" value="DNA PRIMASE"/>
    <property type="match status" value="1"/>
</dbReference>
<dbReference type="SUPFAM" id="SSF52540">
    <property type="entry name" value="P-loop containing nucleoside triphosphate hydrolases"/>
    <property type="match status" value="1"/>
</dbReference>
<dbReference type="InterPro" id="IPR050219">
    <property type="entry name" value="DnaG_primase"/>
</dbReference>
<dbReference type="SUPFAM" id="SSF57783">
    <property type="entry name" value="Zinc beta-ribbon"/>
    <property type="match status" value="1"/>
</dbReference>
<dbReference type="SMART" id="SM00400">
    <property type="entry name" value="ZnF_CHCC"/>
    <property type="match status" value="1"/>
</dbReference>
<dbReference type="InterPro" id="IPR034151">
    <property type="entry name" value="TOPRIM_DnaG_bac"/>
</dbReference>
<protein>
    <submittedName>
        <fullName evidence="4">Toprim domain-containing protein</fullName>
    </submittedName>
</protein>
<dbReference type="PANTHER" id="PTHR30313">
    <property type="entry name" value="DNA PRIMASE"/>
    <property type="match status" value="1"/>
</dbReference>
<dbReference type="InterPro" id="IPR037068">
    <property type="entry name" value="DNA_primase_core_N_sf"/>
</dbReference>
<dbReference type="GO" id="GO:0006269">
    <property type="term" value="P:DNA replication, synthesis of primer"/>
    <property type="evidence" value="ECO:0007669"/>
    <property type="project" value="TreeGrafter"/>
</dbReference>
<proteinExistence type="predicted"/>
<gene>
    <name evidence="4" type="ORF">F7D59_14495</name>
</gene>
<keyword evidence="2" id="KW-0863">Zinc-finger</keyword>
<evidence type="ECO:0000256" key="1">
    <source>
        <dbReference type="ARBA" id="ARBA00022723"/>
    </source>
</evidence>
<dbReference type="Gene3D" id="3.90.980.10">
    <property type="entry name" value="DNA primase, catalytic core, N-terminal domain"/>
    <property type="match status" value="1"/>
</dbReference>
<keyword evidence="1" id="KW-0479">Metal-binding</keyword>
<dbReference type="Gene3D" id="3.40.50.300">
    <property type="entry name" value="P-loop containing nucleotide triphosphate hydrolases"/>
    <property type="match status" value="1"/>
</dbReference>
<dbReference type="GO" id="GO:0008270">
    <property type="term" value="F:zinc ion binding"/>
    <property type="evidence" value="ECO:0007669"/>
    <property type="project" value="UniProtKB-KW"/>
</dbReference>
<dbReference type="InterPro" id="IPR027417">
    <property type="entry name" value="P-loop_NTPase"/>
</dbReference>
<evidence type="ECO:0000256" key="3">
    <source>
        <dbReference type="ARBA" id="ARBA00022833"/>
    </source>
</evidence>
<dbReference type="InterPro" id="IPR002694">
    <property type="entry name" value="Znf_CHC2"/>
</dbReference>
<evidence type="ECO:0000313" key="4">
    <source>
        <dbReference type="EMBL" id="MQN91027.1"/>
    </source>
</evidence>
<reference evidence="5" key="1">
    <citation type="submission" date="2019-09" db="EMBL/GenBank/DDBJ databases">
        <title>Distinct polysaccharide growth profiles of human intestinal Prevotella copri isolates.</title>
        <authorList>
            <person name="Fehlner-Peach H."/>
            <person name="Magnabosco C."/>
            <person name="Raghavan V."/>
            <person name="Scher J.U."/>
            <person name="Tett A."/>
            <person name="Cox L.M."/>
            <person name="Gottsegen C."/>
            <person name="Watters A."/>
            <person name="Wiltshire- Gordon J.D."/>
            <person name="Segata N."/>
            <person name="Bonneau R."/>
            <person name="Littman D.R."/>
        </authorList>
    </citation>
    <scope>NUCLEOTIDE SEQUENCE [LARGE SCALE GENOMIC DNA]</scope>
    <source>
        <strain evidence="5">iP54</strain>
    </source>
</reference>
<organism evidence="4 5">
    <name type="scientific">Segatella copri</name>
    <dbReference type="NCBI Taxonomy" id="165179"/>
    <lineage>
        <taxon>Bacteria</taxon>
        <taxon>Pseudomonadati</taxon>
        <taxon>Bacteroidota</taxon>
        <taxon>Bacteroidia</taxon>
        <taxon>Bacteroidales</taxon>
        <taxon>Prevotellaceae</taxon>
        <taxon>Segatella</taxon>
    </lineage>
</organism>
<comment type="caution">
    <text evidence="4">The sequence shown here is derived from an EMBL/GenBank/DDBJ whole genome shotgun (WGS) entry which is preliminary data.</text>
</comment>
<dbReference type="GO" id="GO:0005737">
    <property type="term" value="C:cytoplasm"/>
    <property type="evidence" value="ECO:0007669"/>
    <property type="project" value="TreeGrafter"/>
</dbReference>
<dbReference type="Gene3D" id="3.90.580.10">
    <property type="entry name" value="Zinc finger, CHC2-type domain"/>
    <property type="match status" value="1"/>
</dbReference>
<dbReference type="InterPro" id="IPR036977">
    <property type="entry name" value="DNA_primase_Znf_CHC2"/>
</dbReference>
<evidence type="ECO:0000256" key="2">
    <source>
        <dbReference type="ARBA" id="ARBA00022771"/>
    </source>
</evidence>
<dbReference type="GO" id="GO:0003899">
    <property type="term" value="F:DNA-directed RNA polymerase activity"/>
    <property type="evidence" value="ECO:0007669"/>
    <property type="project" value="InterPro"/>
</dbReference>
<dbReference type="AlphaFoldDB" id="A0A646HDM4"/>
<dbReference type="Pfam" id="PF01807">
    <property type="entry name" value="Zn_ribbon_DnaG"/>
    <property type="match status" value="1"/>
</dbReference>
<dbReference type="Proteomes" id="UP000420635">
    <property type="component" value="Unassembled WGS sequence"/>
</dbReference>
<dbReference type="RefSeq" id="WP_153112328.1">
    <property type="nucleotide sequence ID" value="NZ_VZAS01000004.1"/>
</dbReference>
<dbReference type="Pfam" id="PF13155">
    <property type="entry name" value="Toprim_2"/>
    <property type="match status" value="1"/>
</dbReference>
<dbReference type="GO" id="GO:0003677">
    <property type="term" value="F:DNA binding"/>
    <property type="evidence" value="ECO:0007669"/>
    <property type="project" value="InterPro"/>
</dbReference>
<dbReference type="EMBL" id="VZBQ01000151">
    <property type="protein sequence ID" value="MQN91027.1"/>
    <property type="molecule type" value="Genomic_DNA"/>
</dbReference>
<sequence length="1099" mass="126094">MIKQEIVDRIISDVSILDVAEDEGIKFSAKKGNRHWACCPFHKENTASFYVDTGTNCWRCFGSCRSGGNVISFYRKLKNGLEFPIACKELAKKYLNEEIEDEWRPSKEEEEKQKEQESLRIALNYAQSYFTECMQKVNPAANKAREAVCKRWGKDAIGTFGIGYAPVEGFIAWAKQKGLDLDILEQVGLIGNGERGQFAMLRDRYTIPIYDKMSRVIGFTARTMSDNKDICKYLNLKNSLVYHKDTSVFGINFAQKEARLRDKFYLVEGAPDVLKLQSIGILNTVASLGGSWTENQLKKLYRISKRVTFIPDADELKPGNEFPAGTANVFANGRSALQVGFTVNVREIPTDYPAPKKEDPDSWIIDKGHFSQMREEEFIFWYCRRRYWPTAEDIDEFTTEDRLQAIADICGLLMLIKDEDLRSSYLTSLISTYKHSREWKDTLKRAKEAELSEKQERERKGDIKMLREFGFTEHDNSYWGTNKEGDEIQWSNFKMKPLFHIRDDFNPVRLFEIKNNGEEPSRLIELNMDEITSSSSLRKRLFGIGDYIWMARDEQLIKLLGYLGRVTETADPIKQLGWQREGFYAFCNGASEDGIWIPIDDMGILRLQAGKYYLPAMSKLNKDSRELYVSEKKFRHEKMVDNPTSQADFFAKVVQVFGDNAKVGLCFYIATLFRDIVIGKSRSFPLLNAFGPKGCGKTEFAATLMNFFYKYETKYEPLSITNASMPALSDYVGGVSDALVHIDEYKNSITQNKVEWLKDLWNGIGRTKMNMDKDKKLVQAKVDSGIILTGQEMPTADIALFSRLIYLTFDKGEHTREEKQNFEELERMRQIGATHITLQLLKHRDQFQGCFGNAWKQASDDLEERLEGESILDRIMTNWKVPLAAYLAIRDYIDFPFSYSDLLGVVVKGVKTQNSMCNTTDEVAGFWNIINAAVQMGELKKDQDFKIKTVGALTTNKVKIDNWAMPKSILMIRKDITMAVYRKLGRQMDENLLPKESLLHYLQIGADFYGSTKNPERFIKFTPSGLPETVEKTDANGTITGRQKLYYKDRPLCFDYTMVSNRYGIDLDTEVDGEQKQTKDTYVMTDAEQKALGLEPSPL</sequence>
<dbReference type="Gene3D" id="3.40.1360.10">
    <property type="match status" value="1"/>
</dbReference>
<dbReference type="CDD" id="cd03364">
    <property type="entry name" value="TOPRIM_DnaG_primases"/>
    <property type="match status" value="1"/>
</dbReference>
<keyword evidence="3" id="KW-0862">Zinc</keyword>